<feature type="non-terminal residue" evidence="7">
    <location>
        <position position="1"/>
    </location>
</feature>
<comment type="similarity">
    <text evidence="4">Belongs to the peptidase S8 family.</text>
</comment>
<dbReference type="InterPro" id="IPR000209">
    <property type="entry name" value="Peptidase_S8/S53_dom"/>
</dbReference>
<dbReference type="EMBL" id="VBAP01000164">
    <property type="protein sequence ID" value="TMI70156.1"/>
    <property type="molecule type" value="Genomic_DNA"/>
</dbReference>
<dbReference type="AlphaFoldDB" id="A0A537IFW4"/>
<dbReference type="Gene3D" id="3.40.50.200">
    <property type="entry name" value="Peptidase S8/S53 domain"/>
    <property type="match status" value="1"/>
</dbReference>
<sequence length="372" mass="37316">TIGAAVGEFANFKPAITAATATTTPANGCTAISEDLTGKIALISRGVCTFGTKIQAAQDRGAVGVIILNNQPTDPFPMAQDGVHHPTVPAVIVSLADGATLRAHAPGSVTVDGTTFFDFVTTNADILAAFSSRGPTPYDFRLKPDVTAPGVSVLSSILGGQFAFFQGTSMATPHTTGAAALLLAAHPTWSPDEVKSALVNYADRTVTGTGGLGPIARGGGRINVQTSVGATVLLSPASISFGGFTGGKPLSSEVDVKFENLGPAVTCALSLTINDPTASGFFSLSASSLSLAAGGTGTVKATFNGGQSVGTGFFFGDAVASCGTATIRAPWFAAVQRGNGALNGNQNSPALFGLDPAVYMDTSFMSGGPFAA</sequence>
<keyword evidence="1" id="KW-0645">Protease</keyword>
<evidence type="ECO:0000259" key="6">
    <source>
        <dbReference type="Pfam" id="PF02225"/>
    </source>
</evidence>
<dbReference type="SUPFAM" id="SSF52025">
    <property type="entry name" value="PA domain"/>
    <property type="match status" value="1"/>
</dbReference>
<keyword evidence="3" id="KW-0720">Serine protease</keyword>
<dbReference type="PANTHER" id="PTHR10795">
    <property type="entry name" value="PROPROTEIN CONVERTASE SUBTILISIN/KEXIN"/>
    <property type="match status" value="1"/>
</dbReference>
<evidence type="ECO:0000256" key="4">
    <source>
        <dbReference type="PROSITE-ProRule" id="PRU01240"/>
    </source>
</evidence>
<dbReference type="InterPro" id="IPR045051">
    <property type="entry name" value="SBT"/>
</dbReference>
<evidence type="ECO:0000256" key="2">
    <source>
        <dbReference type="ARBA" id="ARBA00022801"/>
    </source>
</evidence>
<dbReference type="Proteomes" id="UP000318834">
    <property type="component" value="Unassembled WGS sequence"/>
</dbReference>
<dbReference type="PROSITE" id="PS00138">
    <property type="entry name" value="SUBTILASE_SER"/>
    <property type="match status" value="1"/>
</dbReference>
<gene>
    <name evidence="7" type="ORF">E6H05_14120</name>
</gene>
<evidence type="ECO:0000313" key="7">
    <source>
        <dbReference type="EMBL" id="TMI70156.1"/>
    </source>
</evidence>
<feature type="domain" description="Peptidase S8/S53" evidence="5">
    <location>
        <begin position="108"/>
        <end position="204"/>
    </location>
</feature>
<organism evidence="7 8">
    <name type="scientific">Candidatus Segetimicrobium genomatis</name>
    <dbReference type="NCBI Taxonomy" id="2569760"/>
    <lineage>
        <taxon>Bacteria</taxon>
        <taxon>Bacillati</taxon>
        <taxon>Candidatus Sysuimicrobiota</taxon>
        <taxon>Candidatus Sysuimicrobiia</taxon>
        <taxon>Candidatus Sysuimicrobiales</taxon>
        <taxon>Candidatus Segetimicrobiaceae</taxon>
        <taxon>Candidatus Segetimicrobium</taxon>
    </lineage>
</organism>
<dbReference type="InterPro" id="IPR023828">
    <property type="entry name" value="Peptidase_S8_Ser-AS"/>
</dbReference>
<evidence type="ECO:0000313" key="8">
    <source>
        <dbReference type="Proteomes" id="UP000318834"/>
    </source>
</evidence>
<evidence type="ECO:0000256" key="3">
    <source>
        <dbReference type="ARBA" id="ARBA00022825"/>
    </source>
</evidence>
<dbReference type="Gene3D" id="3.50.30.30">
    <property type="match status" value="1"/>
</dbReference>
<keyword evidence="2" id="KW-0378">Hydrolase</keyword>
<comment type="caution">
    <text evidence="7">The sequence shown here is derived from an EMBL/GenBank/DDBJ whole genome shotgun (WGS) entry which is preliminary data.</text>
</comment>
<dbReference type="Pfam" id="PF02225">
    <property type="entry name" value="PA"/>
    <property type="match status" value="1"/>
</dbReference>
<evidence type="ECO:0000259" key="5">
    <source>
        <dbReference type="Pfam" id="PF00082"/>
    </source>
</evidence>
<feature type="domain" description="PA" evidence="6">
    <location>
        <begin position="25"/>
        <end position="101"/>
    </location>
</feature>
<dbReference type="GO" id="GO:0004252">
    <property type="term" value="F:serine-type endopeptidase activity"/>
    <property type="evidence" value="ECO:0007669"/>
    <property type="project" value="InterPro"/>
</dbReference>
<name>A0A537IFW4_9BACT</name>
<comment type="caution">
    <text evidence="4">Lacks conserved residue(s) required for the propagation of feature annotation.</text>
</comment>
<proteinExistence type="inferred from homology"/>
<protein>
    <recommendedName>
        <fullName evidence="9">Peptidase S8</fullName>
    </recommendedName>
</protein>
<dbReference type="InterPro" id="IPR036852">
    <property type="entry name" value="Peptidase_S8/S53_dom_sf"/>
</dbReference>
<dbReference type="GO" id="GO:0006508">
    <property type="term" value="P:proteolysis"/>
    <property type="evidence" value="ECO:0007669"/>
    <property type="project" value="UniProtKB-KW"/>
</dbReference>
<dbReference type="InterPro" id="IPR046450">
    <property type="entry name" value="PA_dom_sf"/>
</dbReference>
<evidence type="ECO:0000256" key="1">
    <source>
        <dbReference type="ARBA" id="ARBA00022670"/>
    </source>
</evidence>
<accession>A0A537IFW4</accession>
<dbReference type="PROSITE" id="PS51892">
    <property type="entry name" value="SUBTILASE"/>
    <property type="match status" value="1"/>
</dbReference>
<reference evidence="7 8" key="1">
    <citation type="journal article" date="2019" name="Nat. Microbiol.">
        <title>Mediterranean grassland soil C-N compound turnover is dependent on rainfall and depth, and is mediated by genomically divergent microorganisms.</title>
        <authorList>
            <person name="Diamond S."/>
            <person name="Andeer P.F."/>
            <person name="Li Z."/>
            <person name="Crits-Christoph A."/>
            <person name="Burstein D."/>
            <person name="Anantharaman K."/>
            <person name="Lane K.R."/>
            <person name="Thomas B.C."/>
            <person name="Pan C."/>
            <person name="Northen T.R."/>
            <person name="Banfield J.F."/>
        </authorList>
    </citation>
    <scope>NUCLEOTIDE SEQUENCE [LARGE SCALE GENOMIC DNA]</scope>
    <source>
        <strain evidence="7">NP_8</strain>
    </source>
</reference>
<dbReference type="Pfam" id="PF00082">
    <property type="entry name" value="Peptidase_S8"/>
    <property type="match status" value="1"/>
</dbReference>
<dbReference type="InterPro" id="IPR003137">
    <property type="entry name" value="PA_domain"/>
</dbReference>
<dbReference type="SUPFAM" id="SSF52743">
    <property type="entry name" value="Subtilisin-like"/>
    <property type="match status" value="1"/>
</dbReference>
<evidence type="ECO:0008006" key="9">
    <source>
        <dbReference type="Google" id="ProtNLM"/>
    </source>
</evidence>